<name>A0AAD3RRS1_CRYJA</name>
<dbReference type="PROSITE" id="PS50104">
    <property type="entry name" value="TIR"/>
    <property type="match status" value="1"/>
</dbReference>
<evidence type="ECO:0000256" key="2">
    <source>
        <dbReference type="ARBA" id="ARBA00022737"/>
    </source>
</evidence>
<dbReference type="Proteomes" id="UP001234787">
    <property type="component" value="Unassembled WGS sequence"/>
</dbReference>
<proteinExistence type="predicted"/>
<dbReference type="SUPFAM" id="SSF52200">
    <property type="entry name" value="Toll/Interleukin receptor TIR domain"/>
    <property type="match status" value="1"/>
</dbReference>
<evidence type="ECO:0000313" key="5">
    <source>
        <dbReference type="EMBL" id="GLJ59531.1"/>
    </source>
</evidence>
<evidence type="ECO:0000256" key="1">
    <source>
        <dbReference type="ARBA" id="ARBA00022614"/>
    </source>
</evidence>
<dbReference type="AlphaFoldDB" id="A0AAD3RRS1"/>
<sequence>MATASSSIGRHENIFHDITGIASSSTALKKEPYDVFINHRGSDVKLTLASSIYHFLDHLGVKVFLDREELDLGDCFPKAIEDVARSALIHIAIFSKDYAKSPYCLEELSFMLEIRSTIIPVFYNVKPADLRWEVTRGLYADAFSKYETQGRYRPEKLNKWKEALHKVSFYTGYEYTTNSDEGILLKRIVNRIQQEIKNVKVPLDVAPYPVGLDDAVQDFERERSARDNRNAEIVGIVGMGGCGKTTLAKELYNRKYSGYDNCSFLFRVRENALHELQKQLLEDVLHLSIPFKDASEGKSILAGRLRSLRVLIVLDDVDDVNQLNALLPDMGRTLGSGSLIIITTRDLSVLRSCYTYKMRALDSCQAKELFCWHAFVKSSPPAAFEGLVQQFINACDGLPLSLEVTAGMLYGKTEKEWESVLKKISRLLPSKIKESLRLSYDALDKDEQNIFLDVACFFVGEKKNLAIAVWDAAEWSDLENLVTKCLVEIDKQNRIRMHNHLRDLGREIAIECSPHRLWSTKQMTKIMSYREEIRGIMAATTQFVACPAHNEFPICRDRYPPPFEECINLRFWFLLKLLVVAGDYFTADFPGQPKHLVWLRWFDFQQTKLPAWLSLTNLRVLELYGTSSLQQLWENNAQPPKELREMIITATEGNIFHSFPSIISGLERLTKIALISYHGQEFRFSRLPDEFCDLQSLEHLELRQCESLLSLPARFGDLRNLQHLDLCSCKQLRMLPVSFKQLTHLKYLDFSGCKKLVLEEDILENITELENLYLSGCLAIKKLPHQITDQACLRELRLQDTSLEELPSNIGRLSKLEVLTIGSQLLKSLPDSLGNLFSLKSLSIIDCMVLECLPKTLGHLELLEDLSIEATGVRSLPEGFRQLANLRTLKISDCPLEELDFGSVPSFPLKKLTAINLNETLVNRISISKYCCPRLETLRLSNNDYLGEIETLPATVKIELPEGYLCSLNHFKFGKLD</sequence>
<dbReference type="InterPro" id="IPR042197">
    <property type="entry name" value="Apaf_helical"/>
</dbReference>
<dbReference type="SMART" id="SM00255">
    <property type="entry name" value="TIR"/>
    <property type="match status" value="1"/>
</dbReference>
<dbReference type="Gene3D" id="1.10.8.430">
    <property type="entry name" value="Helical domain of apoptotic protease-activating factors"/>
    <property type="match status" value="1"/>
</dbReference>
<dbReference type="SUPFAM" id="SSF52540">
    <property type="entry name" value="P-loop containing nucleoside triphosphate hydrolases"/>
    <property type="match status" value="1"/>
</dbReference>
<keyword evidence="3" id="KW-0611">Plant defense</keyword>
<dbReference type="Pfam" id="PF23598">
    <property type="entry name" value="LRR_14"/>
    <property type="match status" value="1"/>
</dbReference>
<dbReference type="InterPro" id="IPR055414">
    <property type="entry name" value="LRR_R13L4/SHOC2-like"/>
</dbReference>
<dbReference type="Pfam" id="PF01582">
    <property type="entry name" value="TIR"/>
    <property type="match status" value="1"/>
</dbReference>
<dbReference type="PANTHER" id="PTHR11017">
    <property type="entry name" value="LEUCINE-RICH REPEAT-CONTAINING PROTEIN"/>
    <property type="match status" value="1"/>
</dbReference>
<evidence type="ECO:0000313" key="6">
    <source>
        <dbReference type="Proteomes" id="UP001234787"/>
    </source>
</evidence>
<dbReference type="InterPro" id="IPR035897">
    <property type="entry name" value="Toll_tir_struct_dom_sf"/>
</dbReference>
<dbReference type="InterPro" id="IPR058192">
    <property type="entry name" value="WHD_ROQ1-like"/>
</dbReference>
<dbReference type="InterPro" id="IPR027417">
    <property type="entry name" value="P-loop_NTPase"/>
</dbReference>
<dbReference type="InterPro" id="IPR032675">
    <property type="entry name" value="LRR_dom_sf"/>
</dbReference>
<gene>
    <name evidence="5" type="ORF">SUGI_1513080</name>
</gene>
<dbReference type="GO" id="GO:0051707">
    <property type="term" value="P:response to other organism"/>
    <property type="evidence" value="ECO:0007669"/>
    <property type="project" value="UniProtKB-ARBA"/>
</dbReference>
<feature type="domain" description="TIR" evidence="4">
    <location>
        <begin position="31"/>
        <end position="196"/>
    </location>
</feature>
<dbReference type="InterPro" id="IPR002182">
    <property type="entry name" value="NB-ARC"/>
</dbReference>
<dbReference type="Gene3D" id="3.40.50.300">
    <property type="entry name" value="P-loop containing nucleotide triphosphate hydrolases"/>
    <property type="match status" value="1"/>
</dbReference>
<dbReference type="Gene3D" id="3.80.10.10">
    <property type="entry name" value="Ribonuclease Inhibitor"/>
    <property type="match status" value="2"/>
</dbReference>
<dbReference type="SUPFAM" id="SSF52058">
    <property type="entry name" value="L domain-like"/>
    <property type="match status" value="1"/>
</dbReference>
<reference evidence="5" key="1">
    <citation type="submission" date="2022-12" db="EMBL/GenBank/DDBJ databases">
        <title>Chromosome-Level Genome Assembly of Japanese Cedar (Cryptomeriajaponica D. Don).</title>
        <authorList>
            <person name="Fujino T."/>
            <person name="Yamaguchi K."/>
            <person name="Yokoyama T."/>
            <person name="Hamanaka T."/>
            <person name="Harazono Y."/>
            <person name="Kamada H."/>
            <person name="Kobayashi W."/>
            <person name="Ujino-Ihara T."/>
            <person name="Uchiyama K."/>
            <person name="Matsumoto A."/>
            <person name="Izuno A."/>
            <person name="Tsumura Y."/>
            <person name="Toyoda A."/>
            <person name="Shigenobu S."/>
            <person name="Moriguchi Y."/>
            <person name="Ueno S."/>
            <person name="Kasahara M."/>
        </authorList>
    </citation>
    <scope>NUCLEOTIDE SEQUENCE</scope>
</reference>
<dbReference type="PRINTS" id="PR00364">
    <property type="entry name" value="DISEASERSIST"/>
</dbReference>
<comment type="caution">
    <text evidence="5">The sequence shown here is derived from an EMBL/GenBank/DDBJ whole genome shotgun (WGS) entry which is preliminary data.</text>
</comment>
<dbReference type="EMBL" id="BSEH01001024">
    <property type="protein sequence ID" value="GLJ59531.1"/>
    <property type="molecule type" value="Genomic_DNA"/>
</dbReference>
<protein>
    <recommendedName>
        <fullName evidence="4">TIR domain-containing protein</fullName>
    </recommendedName>
</protein>
<dbReference type="InterPro" id="IPR000157">
    <property type="entry name" value="TIR_dom"/>
</dbReference>
<organism evidence="5 6">
    <name type="scientific">Cryptomeria japonica</name>
    <name type="common">Japanese cedar</name>
    <name type="synonym">Cupressus japonica</name>
    <dbReference type="NCBI Taxonomy" id="3369"/>
    <lineage>
        <taxon>Eukaryota</taxon>
        <taxon>Viridiplantae</taxon>
        <taxon>Streptophyta</taxon>
        <taxon>Embryophyta</taxon>
        <taxon>Tracheophyta</taxon>
        <taxon>Spermatophyta</taxon>
        <taxon>Pinopsida</taxon>
        <taxon>Pinidae</taxon>
        <taxon>Conifers II</taxon>
        <taxon>Cupressales</taxon>
        <taxon>Cupressaceae</taxon>
        <taxon>Cryptomeria</taxon>
    </lineage>
</organism>
<dbReference type="GO" id="GO:0006952">
    <property type="term" value="P:defense response"/>
    <property type="evidence" value="ECO:0007669"/>
    <property type="project" value="UniProtKB-KW"/>
</dbReference>
<dbReference type="GO" id="GO:0043531">
    <property type="term" value="F:ADP binding"/>
    <property type="evidence" value="ECO:0007669"/>
    <property type="project" value="InterPro"/>
</dbReference>
<dbReference type="Pfam" id="PF23282">
    <property type="entry name" value="WHD_ROQ1"/>
    <property type="match status" value="1"/>
</dbReference>
<dbReference type="Gene3D" id="3.40.50.10140">
    <property type="entry name" value="Toll/interleukin-1 receptor homology (TIR) domain"/>
    <property type="match status" value="1"/>
</dbReference>
<dbReference type="PANTHER" id="PTHR11017:SF385">
    <property type="entry name" value="DISEASE RESISTANCE PROTEIN (TIR-NBS-LRR CLASS)-RELATED"/>
    <property type="match status" value="1"/>
</dbReference>
<keyword evidence="6" id="KW-1185">Reference proteome</keyword>
<dbReference type="GO" id="GO:0007165">
    <property type="term" value="P:signal transduction"/>
    <property type="evidence" value="ECO:0007669"/>
    <property type="project" value="InterPro"/>
</dbReference>
<accession>A0AAD3RRS1</accession>
<dbReference type="Pfam" id="PF00931">
    <property type="entry name" value="NB-ARC"/>
    <property type="match status" value="1"/>
</dbReference>
<evidence type="ECO:0000259" key="4">
    <source>
        <dbReference type="PROSITE" id="PS50104"/>
    </source>
</evidence>
<evidence type="ECO:0000256" key="3">
    <source>
        <dbReference type="ARBA" id="ARBA00022821"/>
    </source>
</evidence>
<keyword evidence="1" id="KW-0433">Leucine-rich repeat</keyword>
<dbReference type="InterPro" id="IPR044974">
    <property type="entry name" value="Disease_R_plants"/>
</dbReference>
<keyword evidence="2" id="KW-0677">Repeat</keyword>